<feature type="transmembrane region" description="Helical" evidence="1">
    <location>
        <begin position="12"/>
        <end position="30"/>
    </location>
</feature>
<reference evidence="2" key="1">
    <citation type="submission" date="2023-07" db="EMBL/GenBank/DDBJ databases">
        <authorList>
            <person name="Kim M.K."/>
        </authorList>
    </citation>
    <scope>NUCLEOTIDE SEQUENCE</scope>
    <source>
        <strain evidence="2">CA1-15</strain>
    </source>
</reference>
<dbReference type="InterPro" id="IPR058247">
    <property type="entry name" value="DUF1453"/>
</dbReference>
<sequence>MQVHAAHPNQWISYAITAVIVVVVLALRMRGMSRMRRLRLETLWVVPAIYAAFAAVMFYEFPPSPLGWLVCAVALFAGAAIGWQRGKLMHIHVDPETHRLDQRASPAAMLFIVVLIAVRFGAREMLASGAGASFHLSTMLVTDVLIALALGLFAATRLEMYLRAKRLLEEARATRPA</sequence>
<keyword evidence="1" id="KW-0812">Transmembrane</keyword>
<keyword evidence="3" id="KW-1185">Reference proteome</keyword>
<comment type="caution">
    <text evidence="2">The sequence shown here is derived from an EMBL/GenBank/DDBJ whole genome shotgun (WGS) entry which is preliminary data.</text>
</comment>
<evidence type="ECO:0000256" key="1">
    <source>
        <dbReference type="SAM" id="Phobius"/>
    </source>
</evidence>
<feature type="transmembrane region" description="Helical" evidence="1">
    <location>
        <begin position="104"/>
        <end position="122"/>
    </location>
</feature>
<dbReference type="Proteomes" id="UP001176468">
    <property type="component" value="Unassembled WGS sequence"/>
</dbReference>
<evidence type="ECO:0000313" key="3">
    <source>
        <dbReference type="Proteomes" id="UP001176468"/>
    </source>
</evidence>
<feature type="transmembrane region" description="Helical" evidence="1">
    <location>
        <begin position="42"/>
        <end position="59"/>
    </location>
</feature>
<proteinExistence type="predicted"/>
<feature type="transmembrane region" description="Helical" evidence="1">
    <location>
        <begin position="65"/>
        <end position="83"/>
    </location>
</feature>
<feature type="transmembrane region" description="Helical" evidence="1">
    <location>
        <begin position="134"/>
        <end position="156"/>
    </location>
</feature>
<protein>
    <submittedName>
        <fullName evidence="2">DUF1453 family protein</fullName>
    </submittedName>
</protein>
<name>A0ABT8ZZ69_9SPHN</name>
<evidence type="ECO:0000313" key="2">
    <source>
        <dbReference type="EMBL" id="MDO7842419.1"/>
    </source>
</evidence>
<keyword evidence="1" id="KW-0472">Membrane</keyword>
<organism evidence="2 3">
    <name type="scientific">Sphingomonas immobilis</name>
    <dbReference type="NCBI Taxonomy" id="3063997"/>
    <lineage>
        <taxon>Bacteria</taxon>
        <taxon>Pseudomonadati</taxon>
        <taxon>Pseudomonadota</taxon>
        <taxon>Alphaproteobacteria</taxon>
        <taxon>Sphingomonadales</taxon>
        <taxon>Sphingomonadaceae</taxon>
        <taxon>Sphingomonas</taxon>
    </lineage>
</organism>
<gene>
    <name evidence="2" type="ORF">Q5H94_08770</name>
</gene>
<dbReference type="Pfam" id="PF07301">
    <property type="entry name" value="DUF1453"/>
    <property type="match status" value="1"/>
</dbReference>
<dbReference type="RefSeq" id="WP_304560882.1">
    <property type="nucleotide sequence ID" value="NZ_JAUQSZ010000005.1"/>
</dbReference>
<accession>A0ABT8ZZ69</accession>
<dbReference type="EMBL" id="JAUQSZ010000005">
    <property type="protein sequence ID" value="MDO7842419.1"/>
    <property type="molecule type" value="Genomic_DNA"/>
</dbReference>
<keyword evidence="1" id="KW-1133">Transmembrane helix</keyword>